<comment type="caution">
    <text evidence="2">The sequence shown here is derived from an EMBL/GenBank/DDBJ whole genome shotgun (WGS) entry which is preliminary data.</text>
</comment>
<dbReference type="CDD" id="cd06433">
    <property type="entry name" value="GT_2_WfgS_like"/>
    <property type="match status" value="1"/>
</dbReference>
<dbReference type="EMBL" id="JBHLZF010000001">
    <property type="protein sequence ID" value="MFB9896872.1"/>
    <property type="molecule type" value="Genomic_DNA"/>
</dbReference>
<evidence type="ECO:0000313" key="2">
    <source>
        <dbReference type="EMBL" id="MFB9896872.1"/>
    </source>
</evidence>
<dbReference type="InterPro" id="IPR029044">
    <property type="entry name" value="Nucleotide-diphossugar_trans"/>
</dbReference>
<keyword evidence="3" id="KW-1185">Reference proteome</keyword>
<accession>A0ABV5ZHM1</accession>
<dbReference type="SUPFAM" id="SSF53448">
    <property type="entry name" value="Nucleotide-diphospho-sugar transferases"/>
    <property type="match status" value="1"/>
</dbReference>
<dbReference type="Gene3D" id="3.90.550.10">
    <property type="entry name" value="Spore Coat Polysaccharide Biosynthesis Protein SpsA, Chain A"/>
    <property type="match status" value="1"/>
</dbReference>
<sequence>MKFSIITINYNEGAGLKRTIDSVLSQTCRDYEYIVIDGGSTDNSIEAIRQNAEGIAYWTSEKDRGIYHAMNKGIKAAKGDYCIFMNSGDTFYDTEALAHVVTAGQWTDVVCGDICFGEDNICPNPERVTMKTFYKHTLYHQASFISTPLLKAHPYDDTMRSAADWKWFLQALVFHNASYAHIPVTIARFEGGGFSEKQHAVGQQEVEEELQQCLPPRVLEDYEDYCVGLSPYRKMMNGIENVPMLKKLFFSTNKFVLNILNLKLKSEWIKELG</sequence>
<dbReference type="RefSeq" id="WP_027951826.1">
    <property type="nucleotide sequence ID" value="NZ_JADU01000008.1"/>
</dbReference>
<feature type="domain" description="Glycosyltransferase 2-like" evidence="1">
    <location>
        <begin position="4"/>
        <end position="120"/>
    </location>
</feature>
<evidence type="ECO:0000259" key="1">
    <source>
        <dbReference type="Pfam" id="PF00535"/>
    </source>
</evidence>
<dbReference type="PANTHER" id="PTHR22916:SF67">
    <property type="entry name" value="COLANIC ACID BIOSYNTHESIS GLYCOSYL TRANSFERASE WCAE-RELATED"/>
    <property type="match status" value="1"/>
</dbReference>
<dbReference type="PANTHER" id="PTHR22916">
    <property type="entry name" value="GLYCOSYLTRANSFERASE"/>
    <property type="match status" value="1"/>
</dbReference>
<reference evidence="2 3" key="1">
    <citation type="submission" date="2024-09" db="EMBL/GenBank/DDBJ databases">
        <authorList>
            <person name="Sun Q."/>
            <person name="Mori K."/>
        </authorList>
    </citation>
    <scope>NUCLEOTIDE SEQUENCE [LARGE SCALE GENOMIC DNA]</scope>
    <source>
        <strain evidence="2 3">ATCC 51272</strain>
    </source>
</reference>
<organism evidence="2 3">
    <name type="scientific">Hallella seregens ATCC 51272</name>
    <dbReference type="NCBI Taxonomy" id="1336250"/>
    <lineage>
        <taxon>Bacteria</taxon>
        <taxon>Pseudomonadati</taxon>
        <taxon>Bacteroidota</taxon>
        <taxon>Bacteroidia</taxon>
        <taxon>Bacteroidales</taxon>
        <taxon>Prevotellaceae</taxon>
        <taxon>Hallella</taxon>
    </lineage>
</organism>
<name>A0ABV5ZHM1_9BACT</name>
<gene>
    <name evidence="2" type="ORF">ACFFK8_03345</name>
</gene>
<keyword evidence="2" id="KW-0808">Transferase</keyword>
<dbReference type="EC" id="2.4.-.-" evidence="2"/>
<dbReference type="InterPro" id="IPR001173">
    <property type="entry name" value="Glyco_trans_2-like"/>
</dbReference>
<dbReference type="GO" id="GO:0016757">
    <property type="term" value="F:glycosyltransferase activity"/>
    <property type="evidence" value="ECO:0007669"/>
    <property type="project" value="UniProtKB-KW"/>
</dbReference>
<dbReference type="Proteomes" id="UP001589688">
    <property type="component" value="Unassembled WGS sequence"/>
</dbReference>
<proteinExistence type="predicted"/>
<dbReference type="Pfam" id="PF00535">
    <property type="entry name" value="Glycos_transf_2"/>
    <property type="match status" value="1"/>
</dbReference>
<keyword evidence="2" id="KW-0328">Glycosyltransferase</keyword>
<evidence type="ECO:0000313" key="3">
    <source>
        <dbReference type="Proteomes" id="UP001589688"/>
    </source>
</evidence>
<protein>
    <submittedName>
        <fullName evidence="2">Glycosyltransferase family 2 protein</fullName>
        <ecNumber evidence="2">2.4.-.-</ecNumber>
    </submittedName>
</protein>